<keyword evidence="3" id="KW-1185">Reference proteome</keyword>
<protein>
    <submittedName>
        <fullName evidence="2">DUF1638 domain-containing protein</fullName>
    </submittedName>
</protein>
<organism evidence="2 3">
    <name type="scientific">Alkalibaculum sporogenes</name>
    <dbReference type="NCBI Taxonomy" id="2655001"/>
    <lineage>
        <taxon>Bacteria</taxon>
        <taxon>Bacillati</taxon>
        <taxon>Bacillota</taxon>
        <taxon>Clostridia</taxon>
        <taxon>Eubacteriales</taxon>
        <taxon>Eubacteriaceae</taxon>
        <taxon>Alkalibaculum</taxon>
    </lineage>
</organism>
<name>A0A6A7K5D1_9FIRM</name>
<evidence type="ECO:0000259" key="1">
    <source>
        <dbReference type="Pfam" id="PF07796"/>
    </source>
</evidence>
<gene>
    <name evidence="2" type="ORF">GC105_02180</name>
</gene>
<reference evidence="2 3" key="1">
    <citation type="submission" date="2019-10" db="EMBL/GenBank/DDBJ databases">
        <title>Alkalibaculum tamaniensis sp.nov., a new alkaliphilic acetogen, isolated on methoxylated aromatics from a mud volcano.</title>
        <authorList>
            <person name="Khomyakova M.A."/>
            <person name="Merkel A.Y."/>
            <person name="Bonch-Osmolovskaya E.A."/>
            <person name="Slobodkin A.I."/>
        </authorList>
    </citation>
    <scope>NUCLEOTIDE SEQUENCE [LARGE SCALE GENOMIC DNA]</scope>
    <source>
        <strain evidence="2 3">M08DMB</strain>
    </source>
</reference>
<feature type="domain" description="DUF1638" evidence="1">
    <location>
        <begin position="30"/>
        <end position="192"/>
    </location>
</feature>
<dbReference type="Proteomes" id="UP000440004">
    <property type="component" value="Unassembled WGS sequence"/>
</dbReference>
<comment type="caution">
    <text evidence="2">The sequence shown here is derived from an EMBL/GenBank/DDBJ whole genome shotgun (WGS) entry which is preliminary data.</text>
</comment>
<evidence type="ECO:0000313" key="2">
    <source>
        <dbReference type="EMBL" id="MPW24600.1"/>
    </source>
</evidence>
<evidence type="ECO:0000313" key="3">
    <source>
        <dbReference type="Proteomes" id="UP000440004"/>
    </source>
</evidence>
<dbReference type="Pfam" id="PF07796">
    <property type="entry name" value="DUF1638"/>
    <property type="match status" value="1"/>
</dbReference>
<dbReference type="RefSeq" id="WP_152801249.1">
    <property type="nucleotide sequence ID" value="NZ_WHNX01000003.1"/>
</dbReference>
<accession>A0A6A7K5D1</accession>
<sequence length="230" mass="26685">MNNLLIACETLRDEIVSTIEKFNFIENIIWMNASLHNNPDLLRSELQNVIDSNSQYDHILLSYGTCGNAIIGIRATHSKLVIPVFADCIGMLLCKHKSINDIRKDTYFLTKGWINGEKSIIVEYNHCLDKYGEKRAKRIFTAMLKHYKNLMLIDTKSYILDEYQKISQDIAQKIDLNLVVESGSLHIIEKLLKGEWDKDFCIIECGEEALLEHFKDAFNEQQYPHYNSTY</sequence>
<dbReference type="AlphaFoldDB" id="A0A6A7K5D1"/>
<dbReference type="InterPro" id="IPR012437">
    <property type="entry name" value="DUF1638"/>
</dbReference>
<proteinExistence type="predicted"/>
<dbReference type="EMBL" id="WHNX01000003">
    <property type="protein sequence ID" value="MPW24600.1"/>
    <property type="molecule type" value="Genomic_DNA"/>
</dbReference>